<name>A0A9Q1F0U4_SYNKA</name>
<dbReference type="Proteomes" id="UP001152622">
    <property type="component" value="Chromosome 10"/>
</dbReference>
<dbReference type="AlphaFoldDB" id="A0A9Q1F0U4"/>
<evidence type="ECO:0000313" key="1">
    <source>
        <dbReference type="EMBL" id="KAJ8348695.1"/>
    </source>
</evidence>
<organism evidence="1 2">
    <name type="scientific">Synaphobranchus kaupii</name>
    <name type="common">Kaup's arrowtooth eel</name>
    <dbReference type="NCBI Taxonomy" id="118154"/>
    <lineage>
        <taxon>Eukaryota</taxon>
        <taxon>Metazoa</taxon>
        <taxon>Chordata</taxon>
        <taxon>Craniata</taxon>
        <taxon>Vertebrata</taxon>
        <taxon>Euteleostomi</taxon>
        <taxon>Actinopterygii</taxon>
        <taxon>Neopterygii</taxon>
        <taxon>Teleostei</taxon>
        <taxon>Anguilliformes</taxon>
        <taxon>Synaphobranchidae</taxon>
        <taxon>Synaphobranchus</taxon>
    </lineage>
</organism>
<dbReference type="EMBL" id="JAINUF010000010">
    <property type="protein sequence ID" value="KAJ8348695.1"/>
    <property type="molecule type" value="Genomic_DNA"/>
</dbReference>
<reference evidence="1" key="1">
    <citation type="journal article" date="2023" name="Science">
        <title>Genome structures resolve the early diversification of teleost fishes.</title>
        <authorList>
            <person name="Parey E."/>
            <person name="Louis A."/>
            <person name="Montfort J."/>
            <person name="Bouchez O."/>
            <person name="Roques C."/>
            <person name="Iampietro C."/>
            <person name="Lluch J."/>
            <person name="Castinel A."/>
            <person name="Donnadieu C."/>
            <person name="Desvignes T."/>
            <person name="Floi Bucao C."/>
            <person name="Jouanno E."/>
            <person name="Wen M."/>
            <person name="Mejri S."/>
            <person name="Dirks R."/>
            <person name="Jansen H."/>
            <person name="Henkel C."/>
            <person name="Chen W.J."/>
            <person name="Zahm M."/>
            <person name="Cabau C."/>
            <person name="Klopp C."/>
            <person name="Thompson A.W."/>
            <person name="Robinson-Rechavi M."/>
            <person name="Braasch I."/>
            <person name="Lecointre G."/>
            <person name="Bobe J."/>
            <person name="Postlethwait J.H."/>
            <person name="Berthelot C."/>
            <person name="Roest Crollius H."/>
            <person name="Guiguen Y."/>
        </authorList>
    </citation>
    <scope>NUCLEOTIDE SEQUENCE</scope>
    <source>
        <strain evidence="1">WJC10195</strain>
    </source>
</reference>
<comment type="caution">
    <text evidence="1">The sequence shown here is derived from an EMBL/GenBank/DDBJ whole genome shotgun (WGS) entry which is preliminary data.</text>
</comment>
<keyword evidence="2" id="KW-1185">Reference proteome</keyword>
<accession>A0A9Q1F0U4</accession>
<protein>
    <submittedName>
        <fullName evidence="1">Uncharacterized protein</fullName>
    </submittedName>
</protein>
<proteinExistence type="predicted"/>
<sequence length="79" mass="8358">MLRKVPGTRLPVECILSISSSATPNIPARSFTLLEILGEETGMGTGPVLTEPSEPGGLQDVTLGAFRRHVARRGENGDV</sequence>
<evidence type="ECO:0000313" key="2">
    <source>
        <dbReference type="Proteomes" id="UP001152622"/>
    </source>
</evidence>
<gene>
    <name evidence="1" type="ORF">SKAU_G00272840</name>
</gene>